<evidence type="ECO:0000313" key="1">
    <source>
        <dbReference type="EMBL" id="RAH72864.1"/>
    </source>
</evidence>
<evidence type="ECO:0000313" key="2">
    <source>
        <dbReference type="Proteomes" id="UP000249661"/>
    </source>
</evidence>
<gene>
    <name evidence="1" type="ORF">BO66DRAFT_435768</name>
</gene>
<keyword evidence="2" id="KW-1185">Reference proteome</keyword>
<accession>A0ACD1HG93</accession>
<dbReference type="Proteomes" id="UP000249661">
    <property type="component" value="Unassembled WGS sequence"/>
</dbReference>
<proteinExistence type="predicted"/>
<name>A0ACD1HG93_9EURO</name>
<sequence length="243" mass="27680">MGVSNPVKYVLGLSLFTKRPDQRSPAAAAVWKGKAIDHHGQQQHHHHHHQEIRWGGAVQGPDDDEEFVAAAVHMAVSESDGSRCSGSSSRNSSDSSGSNSSSSSSSNSIRNPHKRHYGVVRVVSWASLVGERCRWTIRQERELAIAEHELARCQKAWSSEQELWLTQIKALHEEKEAHEEFLHHRAKQQDEEQQHFRKSWNRRRSHEEPSQHPTPPHPQPPQRMASTHRANSKLRRGIRRMGS</sequence>
<organism evidence="1 2">
    <name type="scientific">Aspergillus aculeatinus CBS 121060</name>
    <dbReference type="NCBI Taxonomy" id="1448322"/>
    <lineage>
        <taxon>Eukaryota</taxon>
        <taxon>Fungi</taxon>
        <taxon>Dikarya</taxon>
        <taxon>Ascomycota</taxon>
        <taxon>Pezizomycotina</taxon>
        <taxon>Eurotiomycetes</taxon>
        <taxon>Eurotiomycetidae</taxon>
        <taxon>Eurotiales</taxon>
        <taxon>Aspergillaceae</taxon>
        <taxon>Aspergillus</taxon>
        <taxon>Aspergillus subgen. Circumdati</taxon>
    </lineage>
</organism>
<reference evidence="1" key="1">
    <citation type="submission" date="2018-02" db="EMBL/GenBank/DDBJ databases">
        <title>The genomes of Aspergillus section Nigri reveals drivers in fungal speciation.</title>
        <authorList>
            <consortium name="DOE Joint Genome Institute"/>
            <person name="Vesth T.C."/>
            <person name="Nybo J."/>
            <person name="Theobald S."/>
            <person name="Brandl J."/>
            <person name="Frisvad J.C."/>
            <person name="Nielsen K.F."/>
            <person name="Lyhne E.K."/>
            <person name="Kogle M.E."/>
            <person name="Kuo A."/>
            <person name="Riley R."/>
            <person name="Clum A."/>
            <person name="Nolan M."/>
            <person name="Lipzen A."/>
            <person name="Salamov A."/>
            <person name="Henrissat B."/>
            <person name="Wiebenga A."/>
            <person name="De vries R.P."/>
            <person name="Grigoriev I.V."/>
            <person name="Mortensen U.H."/>
            <person name="Andersen M.R."/>
            <person name="Baker S.E."/>
        </authorList>
    </citation>
    <scope>NUCLEOTIDE SEQUENCE</scope>
    <source>
        <strain evidence="1">CBS 121060</strain>
    </source>
</reference>
<protein>
    <submittedName>
        <fullName evidence="1">Uncharacterized protein</fullName>
    </submittedName>
</protein>
<dbReference type="EMBL" id="KZ824941">
    <property type="protein sequence ID" value="RAH72864.1"/>
    <property type="molecule type" value="Genomic_DNA"/>
</dbReference>